<feature type="transmembrane region" description="Helical" evidence="7">
    <location>
        <begin position="174"/>
        <end position="192"/>
    </location>
</feature>
<reference evidence="9 10" key="1">
    <citation type="submission" date="2018-11" db="EMBL/GenBank/DDBJ databases">
        <title>Genomic Encyclopedia of Type Strains, Phase IV (KMG-IV): sequencing the most valuable type-strain genomes for metagenomic binning, comparative biology and taxonomic classification.</title>
        <authorList>
            <person name="Goeker M."/>
        </authorList>
    </citation>
    <scope>NUCLEOTIDE SEQUENCE [LARGE SCALE GENOMIC DNA]</scope>
    <source>
        <strain evidence="9 10">DSM 26537</strain>
    </source>
</reference>
<keyword evidence="10" id="KW-1185">Reference proteome</keyword>
<dbReference type="InterPro" id="IPR051311">
    <property type="entry name" value="DedA_domain"/>
</dbReference>
<dbReference type="AlphaFoldDB" id="A0A3N1XF48"/>
<evidence type="ECO:0000256" key="2">
    <source>
        <dbReference type="ARBA" id="ARBA00010792"/>
    </source>
</evidence>
<name>A0A3N1XF48_9FIRM</name>
<dbReference type="InterPro" id="IPR032816">
    <property type="entry name" value="VTT_dom"/>
</dbReference>
<comment type="similarity">
    <text evidence="2">Belongs to the DedA family.</text>
</comment>
<sequence length="200" mass="22598">MEYFTNLIFEYGLIAMFVIIMLEYACFPVSSEIVLPFSGAVASVSHIPFLLILPVSIVAGLIGTSICYIIGRYGGTPFIQRIIHRFPKTEKSINASYANFEKYGTYAVCILRLIPLCRTYIAFIAGALGQNYLVFIVSSFIGITVWNTILIGIGYFLKENWKNVIVYYDEYKTFLIPILVILLILLAARRVLKKEKASHI</sequence>
<evidence type="ECO:0000313" key="9">
    <source>
        <dbReference type="EMBL" id="ROR25343.1"/>
    </source>
</evidence>
<keyword evidence="4 7" id="KW-0812">Transmembrane</keyword>
<dbReference type="GO" id="GO:0005886">
    <property type="term" value="C:plasma membrane"/>
    <property type="evidence" value="ECO:0007669"/>
    <property type="project" value="UniProtKB-SubCell"/>
</dbReference>
<feature type="transmembrane region" description="Helical" evidence="7">
    <location>
        <begin position="47"/>
        <end position="71"/>
    </location>
</feature>
<evidence type="ECO:0000256" key="1">
    <source>
        <dbReference type="ARBA" id="ARBA00004651"/>
    </source>
</evidence>
<keyword evidence="3" id="KW-1003">Cell membrane</keyword>
<accession>A0A3N1XF48</accession>
<evidence type="ECO:0000256" key="6">
    <source>
        <dbReference type="ARBA" id="ARBA00023136"/>
    </source>
</evidence>
<organism evidence="9 10">
    <name type="scientific">Mobilisporobacter senegalensis</name>
    <dbReference type="NCBI Taxonomy" id="1329262"/>
    <lineage>
        <taxon>Bacteria</taxon>
        <taxon>Bacillati</taxon>
        <taxon>Bacillota</taxon>
        <taxon>Clostridia</taxon>
        <taxon>Lachnospirales</taxon>
        <taxon>Lachnospiraceae</taxon>
        <taxon>Mobilisporobacter</taxon>
    </lineage>
</organism>
<protein>
    <submittedName>
        <fullName evidence="9">Membrane protein DedA with SNARE-associated domain</fullName>
    </submittedName>
</protein>
<feature type="domain" description="VTT" evidence="8">
    <location>
        <begin position="31"/>
        <end position="155"/>
    </location>
</feature>
<comment type="subcellular location">
    <subcellularLocation>
        <location evidence="1">Cell membrane</location>
        <topology evidence="1">Multi-pass membrane protein</topology>
    </subcellularLocation>
</comment>
<keyword evidence="6 7" id="KW-0472">Membrane</keyword>
<dbReference type="PANTHER" id="PTHR42709">
    <property type="entry name" value="ALKALINE PHOSPHATASE LIKE PROTEIN"/>
    <property type="match status" value="1"/>
</dbReference>
<keyword evidence="5 7" id="KW-1133">Transmembrane helix</keyword>
<evidence type="ECO:0000313" key="10">
    <source>
        <dbReference type="Proteomes" id="UP000273083"/>
    </source>
</evidence>
<gene>
    <name evidence="9" type="ORF">EDD66_111105</name>
</gene>
<evidence type="ECO:0000256" key="5">
    <source>
        <dbReference type="ARBA" id="ARBA00022989"/>
    </source>
</evidence>
<evidence type="ECO:0000256" key="3">
    <source>
        <dbReference type="ARBA" id="ARBA00022475"/>
    </source>
</evidence>
<feature type="transmembrane region" description="Helical" evidence="7">
    <location>
        <begin position="12"/>
        <end position="35"/>
    </location>
</feature>
<dbReference type="RefSeq" id="WP_243115387.1">
    <property type="nucleotide sequence ID" value="NZ_RJVG01000011.1"/>
</dbReference>
<feature type="transmembrane region" description="Helical" evidence="7">
    <location>
        <begin position="132"/>
        <end position="154"/>
    </location>
</feature>
<dbReference type="Proteomes" id="UP000273083">
    <property type="component" value="Unassembled WGS sequence"/>
</dbReference>
<dbReference type="EMBL" id="RJVG01000011">
    <property type="protein sequence ID" value="ROR25343.1"/>
    <property type="molecule type" value="Genomic_DNA"/>
</dbReference>
<dbReference type="Pfam" id="PF09335">
    <property type="entry name" value="VTT_dom"/>
    <property type="match status" value="1"/>
</dbReference>
<comment type="caution">
    <text evidence="9">The sequence shown here is derived from an EMBL/GenBank/DDBJ whole genome shotgun (WGS) entry which is preliminary data.</text>
</comment>
<evidence type="ECO:0000256" key="4">
    <source>
        <dbReference type="ARBA" id="ARBA00022692"/>
    </source>
</evidence>
<evidence type="ECO:0000259" key="8">
    <source>
        <dbReference type="Pfam" id="PF09335"/>
    </source>
</evidence>
<dbReference type="PANTHER" id="PTHR42709:SF6">
    <property type="entry name" value="UNDECAPRENYL PHOSPHATE TRANSPORTER A"/>
    <property type="match status" value="1"/>
</dbReference>
<proteinExistence type="inferred from homology"/>
<evidence type="ECO:0000256" key="7">
    <source>
        <dbReference type="SAM" id="Phobius"/>
    </source>
</evidence>